<dbReference type="Proteomes" id="UP000011116">
    <property type="component" value="Chromosome 3H"/>
</dbReference>
<dbReference type="AlphaFoldDB" id="A0A8I6Y096"/>
<accession>A0A8I6Y096</accession>
<organism evidence="1 2">
    <name type="scientific">Hordeum vulgare subsp. vulgare</name>
    <name type="common">Domesticated barley</name>
    <dbReference type="NCBI Taxonomy" id="112509"/>
    <lineage>
        <taxon>Eukaryota</taxon>
        <taxon>Viridiplantae</taxon>
        <taxon>Streptophyta</taxon>
        <taxon>Embryophyta</taxon>
        <taxon>Tracheophyta</taxon>
        <taxon>Spermatophyta</taxon>
        <taxon>Magnoliopsida</taxon>
        <taxon>Liliopsida</taxon>
        <taxon>Poales</taxon>
        <taxon>Poaceae</taxon>
        <taxon>BOP clade</taxon>
        <taxon>Pooideae</taxon>
        <taxon>Triticodae</taxon>
        <taxon>Triticeae</taxon>
        <taxon>Hordeinae</taxon>
        <taxon>Hordeum</taxon>
    </lineage>
</organism>
<dbReference type="EnsemblPlants" id="HORVU.MOREX.r3.3HG0282710.1">
    <property type="protein sequence ID" value="HORVU.MOREX.r3.3HG0282710.1.CDS1"/>
    <property type="gene ID" value="HORVU.MOREX.r3.3HG0282710"/>
</dbReference>
<reference evidence="1" key="3">
    <citation type="submission" date="2022-01" db="UniProtKB">
        <authorList>
            <consortium name="EnsemblPlants"/>
        </authorList>
    </citation>
    <scope>IDENTIFICATION</scope>
    <source>
        <strain evidence="1">subsp. vulgare</strain>
    </source>
</reference>
<dbReference type="Gramene" id="HORVU.MOREX.r3.3HG0282710.1">
    <property type="protein sequence ID" value="HORVU.MOREX.r3.3HG0282710.1.CDS1"/>
    <property type="gene ID" value="HORVU.MOREX.r3.3HG0282710"/>
</dbReference>
<proteinExistence type="predicted"/>
<reference evidence="1" key="2">
    <citation type="submission" date="2020-10" db="EMBL/GenBank/DDBJ databases">
        <authorList>
            <person name="Scholz U."/>
            <person name="Mascher M."/>
            <person name="Fiebig A."/>
        </authorList>
    </citation>
    <scope>NUCLEOTIDE SEQUENCE [LARGE SCALE GENOMIC DNA]</scope>
    <source>
        <strain evidence="1">cv. Morex</strain>
    </source>
</reference>
<keyword evidence="2" id="KW-1185">Reference proteome</keyword>
<evidence type="ECO:0000313" key="1">
    <source>
        <dbReference type="EnsemblPlants" id="HORVU.MOREX.r3.3HG0282710.1.CDS1"/>
    </source>
</evidence>
<protein>
    <submittedName>
        <fullName evidence="1">Uncharacterized protein</fullName>
    </submittedName>
</protein>
<name>A0A8I6Y096_HORVV</name>
<reference evidence="2" key="1">
    <citation type="journal article" date="2012" name="Nature">
        <title>A physical, genetic and functional sequence assembly of the barley genome.</title>
        <authorList>
            <consortium name="The International Barley Genome Sequencing Consortium"/>
            <person name="Mayer K.F."/>
            <person name="Waugh R."/>
            <person name="Brown J.W."/>
            <person name="Schulman A."/>
            <person name="Langridge P."/>
            <person name="Platzer M."/>
            <person name="Fincher G.B."/>
            <person name="Muehlbauer G.J."/>
            <person name="Sato K."/>
            <person name="Close T.J."/>
            <person name="Wise R.P."/>
            <person name="Stein N."/>
        </authorList>
    </citation>
    <scope>NUCLEOTIDE SEQUENCE [LARGE SCALE GENOMIC DNA]</scope>
    <source>
        <strain evidence="2">cv. Morex</strain>
    </source>
</reference>
<dbReference type="Gramene" id="HORVU.MOREX.r2.3HG0234380.1">
    <property type="protein sequence ID" value="HORVU.MOREX.r2.3HG0234380.1.CDS.1"/>
    <property type="gene ID" value="HORVU.MOREX.r2.3HG0234380"/>
</dbReference>
<sequence length="70" mass="8304">MSLRVVGVSMDHTIWREGCRQNCTTPCRFYGRLEDIEVPTSKQAVELLTLTYIMRLRHEYIYHVSRDQSL</sequence>
<evidence type="ECO:0000313" key="2">
    <source>
        <dbReference type="Proteomes" id="UP000011116"/>
    </source>
</evidence>